<accession>A0AA95S9X7</accession>
<dbReference type="AlphaFoldDB" id="A0AA95S9X7"/>
<gene>
    <name evidence="2" type="ORF">QNH39_21815</name>
</gene>
<evidence type="ECO:0008006" key="4">
    <source>
        <dbReference type="Google" id="ProtNLM"/>
    </source>
</evidence>
<feature type="signal peptide" evidence="1">
    <location>
        <begin position="1"/>
        <end position="22"/>
    </location>
</feature>
<evidence type="ECO:0000313" key="3">
    <source>
        <dbReference type="Proteomes" id="UP001178288"/>
    </source>
</evidence>
<feature type="chain" id="PRO_5041717359" description="Phosphatase" evidence="1">
    <location>
        <begin position="23"/>
        <end position="47"/>
    </location>
</feature>
<keyword evidence="3" id="KW-1185">Reference proteome</keyword>
<name>A0AA95S9X7_9BACI</name>
<evidence type="ECO:0000313" key="2">
    <source>
        <dbReference type="EMBL" id="WHY85227.1"/>
    </source>
</evidence>
<dbReference type="RefSeq" id="WP_156482277.1">
    <property type="nucleotide sequence ID" value="NZ_CP126114.1"/>
</dbReference>
<proteinExistence type="predicted"/>
<dbReference type="Proteomes" id="UP001178288">
    <property type="component" value="Chromosome"/>
</dbReference>
<dbReference type="KEGG" id="nnv:QNH39_21815"/>
<dbReference type="EMBL" id="CP126114">
    <property type="protein sequence ID" value="WHY85227.1"/>
    <property type="molecule type" value="Genomic_DNA"/>
</dbReference>
<keyword evidence="1" id="KW-0732">Signal</keyword>
<organism evidence="2 3">
    <name type="scientific">Neobacillus novalis</name>
    <dbReference type="NCBI Taxonomy" id="220687"/>
    <lineage>
        <taxon>Bacteria</taxon>
        <taxon>Bacillati</taxon>
        <taxon>Bacillota</taxon>
        <taxon>Bacilli</taxon>
        <taxon>Bacillales</taxon>
        <taxon>Bacillaceae</taxon>
        <taxon>Neobacillus</taxon>
    </lineage>
</organism>
<reference evidence="2" key="1">
    <citation type="submission" date="2023-05" db="EMBL/GenBank/DDBJ databases">
        <title>Comparative genomics of Bacillaceae isolates and their secondary metabolite potential.</title>
        <authorList>
            <person name="Song L."/>
            <person name="Nielsen L.J."/>
            <person name="Mohite O."/>
            <person name="Xu X."/>
            <person name="Weber T."/>
            <person name="Kovacs A.T."/>
        </authorList>
    </citation>
    <scope>NUCLEOTIDE SEQUENCE</scope>
    <source>
        <strain evidence="2">XLM17</strain>
    </source>
</reference>
<evidence type="ECO:0000256" key="1">
    <source>
        <dbReference type="SAM" id="SignalP"/>
    </source>
</evidence>
<protein>
    <recommendedName>
        <fullName evidence="4">Phosphatase</fullName>
    </recommendedName>
</protein>
<sequence>MKKAVILLFSLSLLVFLSSSNGADSSKASADVAQTSTIADHPILPPI</sequence>